<dbReference type="PROSITE" id="PS00136">
    <property type="entry name" value="SUBTILASE_ASP"/>
    <property type="match status" value="1"/>
</dbReference>
<dbReference type="InterPro" id="IPR036852">
    <property type="entry name" value="Peptidase_S8/S53_dom_sf"/>
</dbReference>
<evidence type="ECO:0000256" key="7">
    <source>
        <dbReference type="PIRSR" id="PIRSR615500-1"/>
    </source>
</evidence>
<dbReference type="PROSITE" id="PS00137">
    <property type="entry name" value="SUBTILASE_HIS"/>
    <property type="match status" value="1"/>
</dbReference>
<dbReference type="Gene3D" id="3.40.50.200">
    <property type="entry name" value="Peptidase S8/S53 domain"/>
    <property type="match status" value="1"/>
</dbReference>
<dbReference type="GO" id="GO:0005576">
    <property type="term" value="C:extracellular region"/>
    <property type="evidence" value="ECO:0007669"/>
    <property type="project" value="UniProtKB-SubCell"/>
</dbReference>
<dbReference type="AlphaFoldDB" id="K9X6P8"/>
<proteinExistence type="inferred from homology"/>
<dbReference type="CDD" id="cd07484">
    <property type="entry name" value="Peptidases_S8_Thermitase_like"/>
    <property type="match status" value="1"/>
</dbReference>
<evidence type="ECO:0000256" key="8">
    <source>
        <dbReference type="PROSITE-ProRule" id="PRU01240"/>
    </source>
</evidence>
<name>K9X6P8_9NOST</name>
<dbReference type="PROSITE" id="PS51892">
    <property type="entry name" value="SUBTILASE"/>
    <property type="match status" value="1"/>
</dbReference>
<evidence type="ECO:0000256" key="5">
    <source>
        <dbReference type="ARBA" id="ARBA00022801"/>
    </source>
</evidence>
<gene>
    <name evidence="12" type="ORF">Cylst_5288</name>
</gene>
<dbReference type="InterPro" id="IPR023828">
    <property type="entry name" value="Peptidase_S8_Ser-AS"/>
</dbReference>
<evidence type="ECO:0000313" key="13">
    <source>
        <dbReference type="Proteomes" id="UP000010475"/>
    </source>
</evidence>
<dbReference type="InterPro" id="IPR034084">
    <property type="entry name" value="Thermitase-like_dom"/>
</dbReference>
<evidence type="ECO:0000256" key="2">
    <source>
        <dbReference type="ARBA" id="ARBA00011073"/>
    </source>
</evidence>
<evidence type="ECO:0000313" key="12">
    <source>
        <dbReference type="EMBL" id="AFZ27317.1"/>
    </source>
</evidence>
<dbReference type="InterPro" id="IPR022398">
    <property type="entry name" value="Peptidase_S8_His-AS"/>
</dbReference>
<keyword evidence="6 8" id="KW-0720">Serine protease</keyword>
<dbReference type="eggNOG" id="COG1404">
    <property type="taxonomic scope" value="Bacteria"/>
</dbReference>
<evidence type="ECO:0000256" key="3">
    <source>
        <dbReference type="ARBA" id="ARBA00022525"/>
    </source>
</evidence>
<feature type="domain" description="Peptidase S8/S53" evidence="11">
    <location>
        <begin position="109"/>
        <end position="361"/>
    </location>
</feature>
<accession>K9X6P8</accession>
<dbReference type="KEGG" id="csg:Cylst_5288"/>
<dbReference type="PRINTS" id="PR00723">
    <property type="entry name" value="SUBTILISIN"/>
</dbReference>
<dbReference type="InterPro" id="IPR000209">
    <property type="entry name" value="Peptidase_S8/S53_dom"/>
</dbReference>
<dbReference type="EMBL" id="CP003642">
    <property type="protein sequence ID" value="AFZ27317.1"/>
    <property type="molecule type" value="Genomic_DNA"/>
</dbReference>
<dbReference type="PANTHER" id="PTHR43399:SF4">
    <property type="entry name" value="CELL WALL-ASSOCIATED PROTEASE"/>
    <property type="match status" value="1"/>
</dbReference>
<keyword evidence="4 8" id="KW-0645">Protease</keyword>
<feature type="region of interest" description="Disordered" evidence="10">
    <location>
        <begin position="446"/>
        <end position="470"/>
    </location>
</feature>
<feature type="region of interest" description="Disordered" evidence="10">
    <location>
        <begin position="37"/>
        <end position="56"/>
    </location>
</feature>
<dbReference type="PATRIC" id="fig|56107.3.peg.5809"/>
<sequence>MSNDGINGYLSNKGLDVAPISSGDTFNIQGDHSFSFSGRSSSNLANDTAKVSSSGNYNSRSGYGLVNAADAVSRAAGEGTYGDVPNIGGNNSGVDMVKAPEAWAHGYTGQGVVVAVIDTGVDYNHEDLRNNIWTNTKEIAGNGIDDDGDGYVDDINGWNFVSNNNNALDDNGHGTHVSGTIAGENNGIGITGVAYNAKIMPVKVLNESGSGSYSAIAKGIRYAVDHGANVINLSLGGSFSNRTLKSAVEYASSKGTIVVMAAGNDGASSPGYPARYAYNTGIAVGAVDQNNNLADFSNRSGSQEIAYVTAPGVDVYSSVPNNQYDTYSGTSMASPHVAGVVALMLSANSSLTESQVRQMITGKPGSSTQTLTFSLTSEPINKSAKTTEPIAVPSVVVTIGENGLPVKFGDYELPTVELGTSSISSENQISSFVSSAAQRQFQYYDNSSSNNSIGSNDNYDAEEIVKKRQK</sequence>
<dbReference type="Pfam" id="PF00082">
    <property type="entry name" value="Peptidase_S8"/>
    <property type="match status" value="1"/>
</dbReference>
<dbReference type="InterPro" id="IPR015500">
    <property type="entry name" value="Peptidase_S8_subtilisin-rel"/>
</dbReference>
<reference evidence="12 13" key="1">
    <citation type="submission" date="2012-06" db="EMBL/GenBank/DDBJ databases">
        <title>Finished chromosome of genome of Cylindrospermum stagnale PCC 7417.</title>
        <authorList>
            <consortium name="US DOE Joint Genome Institute"/>
            <person name="Gugger M."/>
            <person name="Coursin T."/>
            <person name="Rippka R."/>
            <person name="Tandeau De Marsac N."/>
            <person name="Huntemann M."/>
            <person name="Wei C.-L."/>
            <person name="Han J."/>
            <person name="Detter J.C."/>
            <person name="Han C."/>
            <person name="Tapia R."/>
            <person name="Chen A."/>
            <person name="Kyrpides N."/>
            <person name="Mavromatis K."/>
            <person name="Markowitz V."/>
            <person name="Szeto E."/>
            <person name="Ivanova N."/>
            <person name="Pagani I."/>
            <person name="Pati A."/>
            <person name="Goodwin L."/>
            <person name="Nordberg H.P."/>
            <person name="Cantor M.N."/>
            <person name="Hua S.X."/>
            <person name="Woyke T."/>
            <person name="Kerfeld C.A."/>
        </authorList>
    </citation>
    <scope>NUCLEOTIDE SEQUENCE [LARGE SCALE GENOMIC DNA]</scope>
    <source>
        <strain evidence="12 13">PCC 7417</strain>
    </source>
</reference>
<dbReference type="InterPro" id="IPR051048">
    <property type="entry name" value="Peptidase_S8/S53_subtilisin"/>
</dbReference>
<feature type="active site" description="Charge relay system" evidence="7 8">
    <location>
        <position position="118"/>
    </location>
</feature>
<dbReference type="GO" id="GO:0006508">
    <property type="term" value="P:proteolysis"/>
    <property type="evidence" value="ECO:0007669"/>
    <property type="project" value="UniProtKB-KW"/>
</dbReference>
<feature type="active site" description="Charge relay system" evidence="7 8">
    <location>
        <position position="173"/>
    </location>
</feature>
<keyword evidence="5 8" id="KW-0378">Hydrolase</keyword>
<dbReference type="HOGENOM" id="CLU_011263_20_1_3"/>
<dbReference type="PROSITE" id="PS00138">
    <property type="entry name" value="SUBTILASE_SER"/>
    <property type="match status" value="1"/>
</dbReference>
<protein>
    <submittedName>
        <fullName evidence="12">Subtilisin-like serine protease</fullName>
    </submittedName>
</protein>
<dbReference type="InterPro" id="IPR023827">
    <property type="entry name" value="Peptidase_S8_Asp-AS"/>
</dbReference>
<dbReference type="Proteomes" id="UP000010475">
    <property type="component" value="Chromosome"/>
</dbReference>
<dbReference type="PANTHER" id="PTHR43399">
    <property type="entry name" value="SUBTILISIN-RELATED"/>
    <property type="match status" value="1"/>
</dbReference>
<dbReference type="GO" id="GO:0004252">
    <property type="term" value="F:serine-type endopeptidase activity"/>
    <property type="evidence" value="ECO:0007669"/>
    <property type="project" value="UniProtKB-UniRule"/>
</dbReference>
<comment type="subcellular location">
    <subcellularLocation>
        <location evidence="1">Secreted</location>
    </subcellularLocation>
</comment>
<evidence type="ECO:0000256" key="1">
    <source>
        <dbReference type="ARBA" id="ARBA00004613"/>
    </source>
</evidence>
<keyword evidence="13" id="KW-1185">Reference proteome</keyword>
<evidence type="ECO:0000256" key="4">
    <source>
        <dbReference type="ARBA" id="ARBA00022670"/>
    </source>
</evidence>
<evidence type="ECO:0000256" key="6">
    <source>
        <dbReference type="ARBA" id="ARBA00022825"/>
    </source>
</evidence>
<dbReference type="SUPFAM" id="SSF52743">
    <property type="entry name" value="Subtilisin-like"/>
    <property type="match status" value="1"/>
</dbReference>
<evidence type="ECO:0000256" key="9">
    <source>
        <dbReference type="RuleBase" id="RU003355"/>
    </source>
</evidence>
<evidence type="ECO:0000256" key="10">
    <source>
        <dbReference type="SAM" id="MobiDB-lite"/>
    </source>
</evidence>
<dbReference type="OrthoDB" id="9798386at2"/>
<comment type="similarity">
    <text evidence="2 8 9">Belongs to the peptidase S8 family.</text>
</comment>
<evidence type="ECO:0000259" key="11">
    <source>
        <dbReference type="Pfam" id="PF00082"/>
    </source>
</evidence>
<organism evidence="12 13">
    <name type="scientific">Cylindrospermum stagnale PCC 7417</name>
    <dbReference type="NCBI Taxonomy" id="56107"/>
    <lineage>
        <taxon>Bacteria</taxon>
        <taxon>Bacillati</taxon>
        <taxon>Cyanobacteriota</taxon>
        <taxon>Cyanophyceae</taxon>
        <taxon>Nostocales</taxon>
        <taxon>Nostocaceae</taxon>
        <taxon>Cylindrospermum</taxon>
    </lineage>
</organism>
<feature type="compositionally biased region" description="Low complexity" evidence="10">
    <location>
        <begin position="446"/>
        <end position="458"/>
    </location>
</feature>
<feature type="active site" description="Charge relay system" evidence="7 8">
    <location>
        <position position="331"/>
    </location>
</feature>
<keyword evidence="3" id="KW-0964">Secreted</keyword>
<dbReference type="RefSeq" id="WP_015210552.1">
    <property type="nucleotide sequence ID" value="NC_019757.1"/>
</dbReference>